<gene>
    <name evidence="2" type="ORF">ENJ12_09260</name>
</gene>
<dbReference type="PRINTS" id="PR00702">
    <property type="entry name" value="ACRIFLAVINRP"/>
</dbReference>
<feature type="transmembrane region" description="Helical" evidence="1">
    <location>
        <begin position="452"/>
        <end position="476"/>
    </location>
</feature>
<dbReference type="SUPFAM" id="SSF82714">
    <property type="entry name" value="Multidrug efflux transporter AcrB TolC docking domain, DN and DC subdomains"/>
    <property type="match status" value="2"/>
</dbReference>
<feature type="transmembrane region" description="Helical" evidence="1">
    <location>
        <begin position="986"/>
        <end position="1011"/>
    </location>
</feature>
<dbReference type="GO" id="GO:0042910">
    <property type="term" value="F:xenobiotic transmembrane transporter activity"/>
    <property type="evidence" value="ECO:0007669"/>
    <property type="project" value="TreeGrafter"/>
</dbReference>
<dbReference type="Gene3D" id="1.20.1640.10">
    <property type="entry name" value="Multidrug efflux transporter AcrB transmembrane domain"/>
    <property type="match status" value="2"/>
</dbReference>
<dbReference type="InterPro" id="IPR027463">
    <property type="entry name" value="AcrB_DN_DC_subdom"/>
</dbReference>
<feature type="transmembrane region" description="Helical" evidence="1">
    <location>
        <begin position="333"/>
        <end position="352"/>
    </location>
</feature>
<evidence type="ECO:0000256" key="1">
    <source>
        <dbReference type="SAM" id="Phobius"/>
    </source>
</evidence>
<keyword evidence="1" id="KW-1133">Transmembrane helix</keyword>
<dbReference type="Gene3D" id="3.30.70.1320">
    <property type="entry name" value="Multidrug efflux transporter AcrB pore domain like"/>
    <property type="match status" value="1"/>
</dbReference>
<feature type="transmembrane region" description="Helical" evidence="1">
    <location>
        <begin position="889"/>
        <end position="909"/>
    </location>
</feature>
<evidence type="ECO:0000313" key="2">
    <source>
        <dbReference type="EMBL" id="HEC07028.1"/>
    </source>
</evidence>
<proteinExistence type="predicted"/>
<feature type="transmembrane region" description="Helical" evidence="1">
    <location>
        <begin position="915"/>
        <end position="939"/>
    </location>
</feature>
<dbReference type="EMBL" id="DRLF01000323">
    <property type="protein sequence ID" value="HEC07028.1"/>
    <property type="molecule type" value="Genomic_DNA"/>
</dbReference>
<name>A0A831RZI4_9GAMM</name>
<dbReference type="PANTHER" id="PTHR32063:SF33">
    <property type="entry name" value="RND SUPERFAMILY EFFLUX PUMP PERMEASE COMPONENT"/>
    <property type="match status" value="1"/>
</dbReference>
<dbReference type="Pfam" id="PF00873">
    <property type="entry name" value="ACR_tran"/>
    <property type="match status" value="1"/>
</dbReference>
<feature type="transmembrane region" description="Helical" evidence="1">
    <location>
        <begin position="12"/>
        <end position="30"/>
    </location>
</feature>
<dbReference type="Proteomes" id="UP000886339">
    <property type="component" value="Unassembled WGS sequence"/>
</dbReference>
<comment type="caution">
    <text evidence="2">The sequence shown here is derived from an EMBL/GenBank/DDBJ whole genome shotgun (WGS) entry which is preliminary data.</text>
</comment>
<dbReference type="Gene3D" id="3.30.70.1430">
    <property type="entry name" value="Multidrug efflux transporter AcrB pore domain"/>
    <property type="match status" value="2"/>
</dbReference>
<keyword evidence="1" id="KW-0472">Membrane</keyword>
<dbReference type="Gene3D" id="3.30.70.1440">
    <property type="entry name" value="Multidrug efflux transporter AcrB pore domain"/>
    <property type="match status" value="1"/>
</dbReference>
<dbReference type="InterPro" id="IPR001036">
    <property type="entry name" value="Acrflvin-R"/>
</dbReference>
<accession>A0A831RZI4</accession>
<feature type="transmembrane region" description="Helical" evidence="1">
    <location>
        <begin position="364"/>
        <end position="393"/>
    </location>
</feature>
<feature type="transmembrane region" description="Helical" evidence="1">
    <location>
        <begin position="425"/>
        <end position="446"/>
    </location>
</feature>
<dbReference type="SUPFAM" id="SSF82693">
    <property type="entry name" value="Multidrug efflux transporter AcrB pore domain, PN1, PN2, PC1 and PC2 subdomains"/>
    <property type="match status" value="2"/>
</dbReference>
<feature type="transmembrane region" description="Helical" evidence="1">
    <location>
        <begin position="960"/>
        <end position="980"/>
    </location>
</feature>
<dbReference type="SUPFAM" id="SSF82866">
    <property type="entry name" value="Multidrug efflux transporter AcrB transmembrane domain"/>
    <property type="match status" value="2"/>
</dbReference>
<dbReference type="AlphaFoldDB" id="A0A831RZI4"/>
<protein>
    <submittedName>
        <fullName evidence="2">Efflux RND transporter permease subunit</fullName>
    </submittedName>
</protein>
<reference evidence="2" key="1">
    <citation type="journal article" date="2020" name="mSystems">
        <title>Genome- and Community-Level Interaction Insights into Carbon Utilization and Element Cycling Functions of Hydrothermarchaeota in Hydrothermal Sediment.</title>
        <authorList>
            <person name="Zhou Z."/>
            <person name="Liu Y."/>
            <person name="Xu W."/>
            <person name="Pan J."/>
            <person name="Luo Z.H."/>
            <person name="Li M."/>
        </authorList>
    </citation>
    <scope>NUCLEOTIDE SEQUENCE [LARGE SCALE GENOMIC DNA]</scope>
    <source>
        <strain evidence="2">HyVt-458</strain>
    </source>
</reference>
<dbReference type="GO" id="GO:0005886">
    <property type="term" value="C:plasma membrane"/>
    <property type="evidence" value="ECO:0007669"/>
    <property type="project" value="TreeGrafter"/>
</dbReference>
<feature type="transmembrane region" description="Helical" evidence="1">
    <location>
        <begin position="861"/>
        <end position="882"/>
    </location>
</feature>
<organism evidence="2">
    <name type="scientific">Thiolapillus brandeum</name>
    <dbReference type="NCBI Taxonomy" id="1076588"/>
    <lineage>
        <taxon>Bacteria</taxon>
        <taxon>Pseudomonadati</taxon>
        <taxon>Pseudomonadota</taxon>
        <taxon>Gammaproteobacteria</taxon>
        <taxon>Chromatiales</taxon>
        <taxon>Sedimenticolaceae</taxon>
        <taxon>Thiolapillus</taxon>
    </lineage>
</organism>
<dbReference type="PANTHER" id="PTHR32063">
    <property type="match status" value="1"/>
</dbReference>
<sequence length="1043" mass="115262">MIRYFTTHPTAANILMLVIIAIGLFSMGHLNKESFPVLKQSKVQVSVVYPGASPRDVEEGICNPMEDATDGISFLKEQVCDARDNMGIFTLEMQEQGDIQQFTDDIKVAIDGIQNFPDAVEDPVIAQLGRTSQVVKVAITADKLTTAELKNLAEYYRNRMLEDPRIPIVRVSGFSTHQLQVLVPAASLRKYNLSVQDIASLTGAQAIELPTGTLETLDEDYQIRFDNARKSAEALGDLVILNTAEGGEIRLGDIARVEDRFEFREQYIELDGRPAAVLEISKNTIDDTLRVFDAVKAFVEKENAILSQGTRLTITQDVATGVRDRLRLLLKNGWQGLLLAGLALFLFFNWRYTFWVALGLPISFLGGLALMVLFGVSINMISMIALLMAIGILMDDAIVISESIEHEYAKGKTPGQAAIDGTKKVFRGVFSSYLTSAFLFGSLLMMKGDIGQILGVLPVVLLSVLTVSLIEAMLVLPHHLKHSLEHAHDKGRPAWRQRIDDGFLRMRDAAGRAADTAIRYRYLTLGLALAMLVFSVGLIATGMVKFKAFPDLEGNTVDARVLLPQGTPLEETESVVQHLLEALDKTNRELSQNEPEPLVRNVQVTFGAHADVPENGAHLATITLDVLNTEIRHTAMAELTGRWRQNSGDLPDVISIQFREPKVGPAGRAIHVRLSGDSLDDLSRASWEVQNWLRGYQGVSNLLDDLRPGKPQFSVRLLPGAQSTGLDARTIAFQLRAAYQGLKVTDIYKGREAYEVIAKLDRNNGRQMDDFENFFVFTGKAEAIPLSRVAQVQEKRDYSRIAHVNHRRTVNIYGDVDGALANTSEIIAGLQRDFLPGLRERYPDIRFHFKGEVENGTETKLSILSGFGLGALGVFLLLSLQFRNYREPFIVLLNIPLALIGAIWGHFIMGLDFTLPSMIGFVSLAGVVVNDSILLVEFVKYRVREGMVFHDAARQAVRDRFRAIFLTSVTTVAGMTPLLFETSSQALILVPLVTSIVFGMLTSTLLIMLVLPATYSIMEDMGLVERGEPLRAADQPVPAEAGL</sequence>
<keyword evidence="1" id="KW-0812">Transmembrane</keyword>
<dbReference type="Gene3D" id="3.30.2090.10">
    <property type="entry name" value="Multidrug efflux transporter AcrB TolC docking domain, DN and DC subdomains"/>
    <property type="match status" value="2"/>
</dbReference>
<feature type="transmembrane region" description="Helical" evidence="1">
    <location>
        <begin position="522"/>
        <end position="544"/>
    </location>
</feature>